<proteinExistence type="predicted"/>
<dbReference type="SUPFAM" id="SSF57903">
    <property type="entry name" value="FYVE/PHD zinc finger"/>
    <property type="match status" value="1"/>
</dbReference>
<reference evidence="8 9" key="1">
    <citation type="submission" date="2015-07" db="EMBL/GenBank/DDBJ databases">
        <title>Emmonsia species relationships and genome sequence.</title>
        <authorList>
            <person name="Cuomo C.A."/>
            <person name="Schwartz I.S."/>
            <person name="Kenyon C."/>
            <person name="de Hoog G.S."/>
            <person name="Govender N.P."/>
            <person name="Botha A."/>
            <person name="Moreno L."/>
            <person name="de Vries M."/>
            <person name="Munoz J.F."/>
            <person name="Stielow J.B."/>
        </authorList>
    </citation>
    <scope>NUCLEOTIDE SEQUENCE [LARGE SCALE GENOMIC DNA]</scope>
    <source>
        <strain evidence="8 9">CBS 136260</strain>
    </source>
</reference>
<evidence type="ECO:0000256" key="5">
    <source>
        <dbReference type="SAM" id="Coils"/>
    </source>
</evidence>
<keyword evidence="2 4" id="KW-0863">Zinc-finger</keyword>
<dbReference type="InterPro" id="IPR019787">
    <property type="entry name" value="Znf_PHD-finger"/>
</dbReference>
<keyword evidence="5" id="KW-0175">Coiled coil</keyword>
<evidence type="ECO:0000256" key="1">
    <source>
        <dbReference type="ARBA" id="ARBA00022723"/>
    </source>
</evidence>
<feature type="region of interest" description="Disordered" evidence="6">
    <location>
        <begin position="226"/>
        <end position="253"/>
    </location>
</feature>
<dbReference type="CDD" id="cd15489">
    <property type="entry name" value="PHD_SF"/>
    <property type="match status" value="1"/>
</dbReference>
<dbReference type="InterPro" id="IPR011011">
    <property type="entry name" value="Znf_FYVE_PHD"/>
</dbReference>
<keyword evidence="9" id="KW-1185">Reference proteome</keyword>
<dbReference type="AlphaFoldDB" id="A0A1B7NR47"/>
<evidence type="ECO:0000256" key="2">
    <source>
        <dbReference type="ARBA" id="ARBA00022771"/>
    </source>
</evidence>
<accession>A0A1B7NR47</accession>
<feature type="region of interest" description="Disordered" evidence="6">
    <location>
        <begin position="1"/>
        <end position="27"/>
    </location>
</feature>
<dbReference type="PROSITE" id="PS50016">
    <property type="entry name" value="ZF_PHD_2"/>
    <property type="match status" value="1"/>
</dbReference>
<dbReference type="Proteomes" id="UP000091918">
    <property type="component" value="Unassembled WGS sequence"/>
</dbReference>
<dbReference type="OrthoDB" id="336088at2759"/>
<evidence type="ECO:0000256" key="3">
    <source>
        <dbReference type="ARBA" id="ARBA00022833"/>
    </source>
</evidence>
<dbReference type="InterPro" id="IPR001965">
    <property type="entry name" value="Znf_PHD"/>
</dbReference>
<evidence type="ECO:0000256" key="4">
    <source>
        <dbReference type="PROSITE-ProRule" id="PRU00146"/>
    </source>
</evidence>
<keyword evidence="1" id="KW-0479">Metal-binding</keyword>
<comment type="caution">
    <text evidence="8">The sequence shown here is derived from an EMBL/GenBank/DDBJ whole genome shotgun (WGS) entry which is preliminary data.</text>
</comment>
<evidence type="ECO:0000259" key="7">
    <source>
        <dbReference type="PROSITE" id="PS50016"/>
    </source>
</evidence>
<dbReference type="GO" id="GO:0008270">
    <property type="term" value="F:zinc ion binding"/>
    <property type="evidence" value="ECO:0007669"/>
    <property type="project" value="UniProtKB-KW"/>
</dbReference>
<dbReference type="Gene3D" id="3.30.40.10">
    <property type="entry name" value="Zinc/RING finger domain, C3HC4 (zinc finger)"/>
    <property type="match status" value="1"/>
</dbReference>
<keyword evidence="3" id="KW-0862">Zinc</keyword>
<evidence type="ECO:0000256" key="6">
    <source>
        <dbReference type="SAM" id="MobiDB-lite"/>
    </source>
</evidence>
<feature type="domain" description="PHD-type" evidence="7">
    <location>
        <begin position="86"/>
        <end position="134"/>
    </location>
</feature>
<feature type="coiled-coil region" evidence="5">
    <location>
        <begin position="277"/>
        <end position="304"/>
    </location>
</feature>
<evidence type="ECO:0000313" key="9">
    <source>
        <dbReference type="Proteomes" id="UP000091918"/>
    </source>
</evidence>
<organism evidence="8 9">
    <name type="scientific">Emergomyces africanus</name>
    <dbReference type="NCBI Taxonomy" id="1955775"/>
    <lineage>
        <taxon>Eukaryota</taxon>
        <taxon>Fungi</taxon>
        <taxon>Dikarya</taxon>
        <taxon>Ascomycota</taxon>
        <taxon>Pezizomycotina</taxon>
        <taxon>Eurotiomycetes</taxon>
        <taxon>Eurotiomycetidae</taxon>
        <taxon>Onygenales</taxon>
        <taxon>Ajellomycetaceae</taxon>
        <taxon>Emergomyces</taxon>
    </lineage>
</organism>
<gene>
    <name evidence="8" type="ORF">ACJ72_06404</name>
</gene>
<protein>
    <recommendedName>
        <fullName evidence="7">PHD-type domain-containing protein</fullName>
    </recommendedName>
</protein>
<name>A0A1B7NR47_9EURO</name>
<dbReference type="EMBL" id="LGUA01001085">
    <property type="protein sequence ID" value="OAX79275.1"/>
    <property type="molecule type" value="Genomic_DNA"/>
</dbReference>
<evidence type="ECO:0000313" key="8">
    <source>
        <dbReference type="EMBL" id="OAX79275.1"/>
    </source>
</evidence>
<dbReference type="InterPro" id="IPR013083">
    <property type="entry name" value="Znf_RING/FYVE/PHD"/>
</dbReference>
<sequence length="375" mass="42008">MEPSAKRDWGNGDNNPKPESKRPRKHSVCLQMEEIQSPRCGKGSNVLTNTSDLAPLWVDNDKYGRPKLLSEHTQGTRGWRMGDPNVETCYVCKLKNNLFECKTCMRSCHAICLAPPRRDSDMPSPFHCPVCVEKNWHINLPAHILPLPAASSSRKSESGPKPSYPAAKATNRYSATCERYTVSCESAALATTSVASQRGTEDCIQTQCTSQKGVLGAPYQHGTCQSSRLQDASDQRRSECSALSTPGGTAPRRSRYQTVSNEVDDALSTIYRELETGVELQSRMRDLQARVSFLEQELNIANGRVALSRQEVAAKYMPEVKCLHNQLCMERNTNARLAEENNKLKVQMEELSMTDRSQELEEWKRKLREFMSSGA</sequence>
<feature type="compositionally biased region" description="Basic and acidic residues" evidence="6">
    <location>
        <begin position="1"/>
        <end position="21"/>
    </location>
</feature>
<dbReference type="SMART" id="SM00249">
    <property type="entry name" value="PHD"/>
    <property type="match status" value="1"/>
</dbReference>